<keyword evidence="3" id="KW-1185">Reference proteome</keyword>
<feature type="region of interest" description="Disordered" evidence="1">
    <location>
        <begin position="168"/>
        <end position="195"/>
    </location>
</feature>
<proteinExistence type="predicted"/>
<dbReference type="RefSeq" id="WP_242709118.1">
    <property type="nucleotide sequence ID" value="NZ_JALDAX010000003.1"/>
</dbReference>
<dbReference type="Proteomes" id="UP001165270">
    <property type="component" value="Unassembled WGS sequence"/>
</dbReference>
<protein>
    <submittedName>
        <fullName evidence="2">Uncharacterized protein</fullName>
    </submittedName>
</protein>
<sequence>MTDATTGPGANEAAGRGTPQGHDRLVAPTPTEGTGHGADETAGRETAGRETAGRETAPGHDRLVAPTPHEAADPEAPAPGTAPRSTEDLTDPTGRTDHTGTAEHKSPTGHSTGGLLPHDECDKLELRLRNAVAGFVDSPKAAVEEADHVVEEIAGRFTEALTRRRRTLRTSWHDGQGAHDGKDTGAAKATHPDTEQLRLALRDYRELAERLLRG</sequence>
<dbReference type="EMBL" id="JALDAX010000003">
    <property type="protein sequence ID" value="MCI3239989.1"/>
    <property type="molecule type" value="Genomic_DNA"/>
</dbReference>
<evidence type="ECO:0000313" key="3">
    <source>
        <dbReference type="Proteomes" id="UP001165270"/>
    </source>
</evidence>
<evidence type="ECO:0000256" key="1">
    <source>
        <dbReference type="SAM" id="MobiDB-lite"/>
    </source>
</evidence>
<feature type="compositionally biased region" description="Basic and acidic residues" evidence="1">
    <location>
        <begin position="94"/>
        <end position="106"/>
    </location>
</feature>
<feature type="region of interest" description="Disordered" evidence="1">
    <location>
        <begin position="1"/>
        <end position="118"/>
    </location>
</feature>
<comment type="caution">
    <text evidence="2">The sequence shown here is derived from an EMBL/GenBank/DDBJ whole genome shotgun (WGS) entry which is preliminary data.</text>
</comment>
<gene>
    <name evidence="2" type="ORF">MQN93_09675</name>
</gene>
<feature type="compositionally biased region" description="Basic and acidic residues" evidence="1">
    <location>
        <begin position="37"/>
        <end position="63"/>
    </location>
</feature>
<organism evidence="2 3">
    <name type="scientific">Streptomyces spinosisporus</name>
    <dbReference type="NCBI Taxonomy" id="2927582"/>
    <lineage>
        <taxon>Bacteria</taxon>
        <taxon>Bacillati</taxon>
        <taxon>Actinomycetota</taxon>
        <taxon>Actinomycetes</taxon>
        <taxon>Kitasatosporales</taxon>
        <taxon>Streptomycetaceae</taxon>
        <taxon>Streptomyces</taxon>
    </lineage>
</organism>
<reference evidence="2" key="1">
    <citation type="submission" date="2022-03" db="EMBL/GenBank/DDBJ databases">
        <title>Streptomyces 7R015 and 7R016 isolated from Barleria lupulina in Thailand.</title>
        <authorList>
            <person name="Kanchanasin P."/>
            <person name="Phongsopitanun W."/>
            <person name="Tanasupawat S."/>
        </authorList>
    </citation>
    <scope>NUCLEOTIDE SEQUENCE</scope>
    <source>
        <strain evidence="2">7R016</strain>
    </source>
</reference>
<accession>A0ABS9XD29</accession>
<evidence type="ECO:0000313" key="2">
    <source>
        <dbReference type="EMBL" id="MCI3239989.1"/>
    </source>
</evidence>
<feature type="compositionally biased region" description="Low complexity" evidence="1">
    <location>
        <begin position="65"/>
        <end position="83"/>
    </location>
</feature>
<name>A0ABS9XD29_9ACTN</name>
<feature type="compositionally biased region" description="Basic and acidic residues" evidence="1">
    <location>
        <begin position="176"/>
        <end position="195"/>
    </location>
</feature>